<gene>
    <name evidence="1" type="ORF">A2527_14090</name>
</gene>
<reference evidence="1 2" key="1">
    <citation type="journal article" date="2016" name="Nat. Commun.">
        <title>Thousands of microbial genomes shed light on interconnected biogeochemical processes in an aquifer system.</title>
        <authorList>
            <person name="Anantharaman K."/>
            <person name="Brown C.T."/>
            <person name="Hug L.A."/>
            <person name="Sharon I."/>
            <person name="Castelle C.J."/>
            <person name="Probst A.J."/>
            <person name="Thomas B.C."/>
            <person name="Singh A."/>
            <person name="Wilkins M.J."/>
            <person name="Karaoz U."/>
            <person name="Brodie E.L."/>
            <person name="Williams K.H."/>
            <person name="Hubbard S.S."/>
            <person name="Banfield J.F."/>
        </authorList>
    </citation>
    <scope>NUCLEOTIDE SEQUENCE [LARGE SCALE GENOMIC DNA]</scope>
</reference>
<sequence length="192" mass="20769">MNLPALPWFLAGPIATLWAQVGKALWDGFEAAAYKVAQSASVEHSTATGLAILEADLPVQAPNSLSEAARRAYLQFYQDVLAQNAKPSGLDLIQTITGASIWYRDPASGTPFFYLRYWVDLDKLELARELVGILAPARTVKHFQLVAYPGAPGGYGARYGERYGDGFLAFETPAVEVTVGYGTTPYGQAYGD</sequence>
<dbReference type="Proteomes" id="UP000178449">
    <property type="component" value="Unassembled WGS sequence"/>
</dbReference>
<evidence type="ECO:0000313" key="2">
    <source>
        <dbReference type="Proteomes" id="UP000178449"/>
    </source>
</evidence>
<organism evidence="1 2">
    <name type="scientific">Candidatus Lambdaproteobacteria bacterium RIFOXYD2_FULL_50_16</name>
    <dbReference type="NCBI Taxonomy" id="1817772"/>
    <lineage>
        <taxon>Bacteria</taxon>
        <taxon>Pseudomonadati</taxon>
        <taxon>Pseudomonadota</taxon>
        <taxon>Candidatus Lambdaproteobacteria</taxon>
    </lineage>
</organism>
<dbReference type="AlphaFoldDB" id="A0A1F6G4L1"/>
<comment type="caution">
    <text evidence="1">The sequence shown here is derived from an EMBL/GenBank/DDBJ whole genome shotgun (WGS) entry which is preliminary data.</text>
</comment>
<dbReference type="EMBL" id="MFNE01000053">
    <property type="protein sequence ID" value="OGG93057.1"/>
    <property type="molecule type" value="Genomic_DNA"/>
</dbReference>
<proteinExistence type="predicted"/>
<protein>
    <submittedName>
        <fullName evidence="1">Uncharacterized protein</fullName>
    </submittedName>
</protein>
<name>A0A1F6G4L1_9PROT</name>
<accession>A0A1F6G4L1</accession>
<evidence type="ECO:0000313" key="1">
    <source>
        <dbReference type="EMBL" id="OGG93057.1"/>
    </source>
</evidence>
<dbReference type="STRING" id="1817772.A2527_14090"/>